<reference evidence="1" key="1">
    <citation type="submission" date="2021-01" db="EMBL/GenBank/DDBJ databases">
        <authorList>
            <consortium name="Genoscope - CEA"/>
            <person name="William W."/>
        </authorList>
    </citation>
    <scope>NUCLEOTIDE SEQUENCE</scope>
</reference>
<protein>
    <submittedName>
        <fullName evidence="1">Uncharacterized protein</fullName>
    </submittedName>
</protein>
<sequence length="39" mass="4670">MLLRIAQHWNLNRYDVIHSISQLYSKRLEQEAGLCTIQQ</sequence>
<dbReference type="Proteomes" id="UP000683925">
    <property type="component" value="Unassembled WGS sequence"/>
</dbReference>
<proteinExistence type="predicted"/>
<dbReference type="EMBL" id="CAJJDP010000021">
    <property type="protein sequence ID" value="CAD8148299.1"/>
    <property type="molecule type" value="Genomic_DNA"/>
</dbReference>
<name>A0A8S1TA71_PAROT</name>
<gene>
    <name evidence="1" type="ORF">POCTA_138.1.T0210043</name>
</gene>
<organism evidence="1 2">
    <name type="scientific">Paramecium octaurelia</name>
    <dbReference type="NCBI Taxonomy" id="43137"/>
    <lineage>
        <taxon>Eukaryota</taxon>
        <taxon>Sar</taxon>
        <taxon>Alveolata</taxon>
        <taxon>Ciliophora</taxon>
        <taxon>Intramacronucleata</taxon>
        <taxon>Oligohymenophorea</taxon>
        <taxon>Peniculida</taxon>
        <taxon>Parameciidae</taxon>
        <taxon>Paramecium</taxon>
    </lineage>
</organism>
<evidence type="ECO:0000313" key="2">
    <source>
        <dbReference type="Proteomes" id="UP000683925"/>
    </source>
</evidence>
<dbReference type="AlphaFoldDB" id="A0A8S1TA71"/>
<evidence type="ECO:0000313" key="1">
    <source>
        <dbReference type="EMBL" id="CAD8148299.1"/>
    </source>
</evidence>
<keyword evidence="2" id="KW-1185">Reference proteome</keyword>
<comment type="caution">
    <text evidence="1">The sequence shown here is derived from an EMBL/GenBank/DDBJ whole genome shotgun (WGS) entry which is preliminary data.</text>
</comment>
<accession>A0A8S1TA71</accession>